<reference evidence="2 3" key="1">
    <citation type="journal article" date="2015" name="Genome Biol. Evol.">
        <title>Phylogenomic analyses indicate that early fungi evolved digesting cell walls of algal ancestors of land plants.</title>
        <authorList>
            <person name="Chang Y."/>
            <person name="Wang S."/>
            <person name="Sekimoto S."/>
            <person name="Aerts A.L."/>
            <person name="Choi C."/>
            <person name="Clum A."/>
            <person name="LaButti K.M."/>
            <person name="Lindquist E.A."/>
            <person name="Yee Ngan C."/>
            <person name="Ohm R.A."/>
            <person name="Salamov A.A."/>
            <person name="Grigoriev I.V."/>
            <person name="Spatafora J.W."/>
            <person name="Berbee M.L."/>
        </authorList>
    </citation>
    <scope>NUCLEOTIDE SEQUENCE [LARGE SCALE GENOMIC DNA]</scope>
    <source>
        <strain evidence="2 3">JEL478</strain>
    </source>
</reference>
<keyword evidence="1" id="KW-1133">Transmembrane helix</keyword>
<dbReference type="OrthoDB" id="17328at2759"/>
<dbReference type="AlphaFoldDB" id="A0A139APF5"/>
<feature type="transmembrane region" description="Helical" evidence="1">
    <location>
        <begin position="115"/>
        <end position="135"/>
    </location>
</feature>
<proteinExistence type="predicted"/>
<evidence type="ECO:0000313" key="3">
    <source>
        <dbReference type="Proteomes" id="UP000070544"/>
    </source>
</evidence>
<dbReference type="Proteomes" id="UP000070544">
    <property type="component" value="Unassembled WGS sequence"/>
</dbReference>
<sequence>MTWEYIRANLIDPLAEFFEDMHPNLPTKPDPKDSLSGSWFLHPSRHITEFFAFNAIFIPAALYYNTKAWNRPSFLRDVDSKVATAKRQPIVDGIVFGLSAGSLTLILLHKYYRNSMIYMLQPCHMSCIAMMYFIWANPKKRSTHTYFNIYITIMWGGWLAMLTPDMRGLHLFLEPEVFWAEHILVSVVPLVLAITKRFIIYPLSFDFVMASFLVFALYHSIFLSGLALLTSYNLNYVMHPPLGPLEYFGQNFRPAMYAFCCVLTFAFRGIFVEGVYRVGTLLVDKIKTVLGAEWALPKGRKKK</sequence>
<feature type="transmembrane region" description="Helical" evidence="1">
    <location>
        <begin position="177"/>
        <end position="195"/>
    </location>
</feature>
<dbReference type="PANTHER" id="PTHR20948">
    <property type="entry name" value="TRANSMEMBRANE PROTEIN 164"/>
    <property type="match status" value="1"/>
</dbReference>
<feature type="transmembrane region" description="Helical" evidence="1">
    <location>
        <begin position="254"/>
        <end position="276"/>
    </location>
</feature>
<feature type="transmembrane region" description="Helical" evidence="1">
    <location>
        <begin position="90"/>
        <end position="109"/>
    </location>
</feature>
<keyword evidence="1" id="KW-0472">Membrane</keyword>
<evidence type="ECO:0000256" key="1">
    <source>
        <dbReference type="SAM" id="Phobius"/>
    </source>
</evidence>
<dbReference type="PANTHER" id="PTHR20948:SF2">
    <property type="entry name" value="TRANSMEMBRANE PROTEIN 164"/>
    <property type="match status" value="1"/>
</dbReference>
<feature type="transmembrane region" description="Helical" evidence="1">
    <location>
        <begin position="147"/>
        <end position="165"/>
    </location>
</feature>
<evidence type="ECO:0000313" key="2">
    <source>
        <dbReference type="EMBL" id="KXS18608.1"/>
    </source>
</evidence>
<organism evidence="2 3">
    <name type="scientific">Gonapodya prolifera (strain JEL478)</name>
    <name type="common">Monoblepharis prolifera</name>
    <dbReference type="NCBI Taxonomy" id="1344416"/>
    <lineage>
        <taxon>Eukaryota</taxon>
        <taxon>Fungi</taxon>
        <taxon>Fungi incertae sedis</taxon>
        <taxon>Chytridiomycota</taxon>
        <taxon>Chytridiomycota incertae sedis</taxon>
        <taxon>Monoblepharidomycetes</taxon>
        <taxon>Monoblepharidales</taxon>
        <taxon>Gonapodyaceae</taxon>
        <taxon>Gonapodya</taxon>
    </lineage>
</organism>
<feature type="transmembrane region" description="Helical" evidence="1">
    <location>
        <begin position="47"/>
        <end position="66"/>
    </location>
</feature>
<dbReference type="Pfam" id="PF14808">
    <property type="entry name" value="TMEM164"/>
    <property type="match status" value="1"/>
</dbReference>
<dbReference type="OMA" id="APVYMIY"/>
<dbReference type="EMBL" id="KQ965741">
    <property type="protein sequence ID" value="KXS18608.1"/>
    <property type="molecule type" value="Genomic_DNA"/>
</dbReference>
<keyword evidence="1" id="KW-0812">Transmembrane</keyword>
<accession>A0A139APF5</accession>
<protein>
    <submittedName>
        <fullName evidence="2">Uncharacterized protein</fullName>
    </submittedName>
</protein>
<name>A0A139APF5_GONPJ</name>
<gene>
    <name evidence="2" type="ORF">M427DRAFT_53568</name>
</gene>
<feature type="transmembrane region" description="Helical" evidence="1">
    <location>
        <begin position="207"/>
        <end position="234"/>
    </location>
</feature>
<keyword evidence="3" id="KW-1185">Reference proteome</keyword>
<dbReference type="InterPro" id="IPR026508">
    <property type="entry name" value="TMEM164"/>
</dbReference>